<organism evidence="2 3">
    <name type="scientific">Thlaspi arvense</name>
    <name type="common">Field penny-cress</name>
    <dbReference type="NCBI Taxonomy" id="13288"/>
    <lineage>
        <taxon>Eukaryota</taxon>
        <taxon>Viridiplantae</taxon>
        <taxon>Streptophyta</taxon>
        <taxon>Embryophyta</taxon>
        <taxon>Tracheophyta</taxon>
        <taxon>Spermatophyta</taxon>
        <taxon>Magnoliopsida</taxon>
        <taxon>eudicotyledons</taxon>
        <taxon>Gunneridae</taxon>
        <taxon>Pentapetalae</taxon>
        <taxon>rosids</taxon>
        <taxon>malvids</taxon>
        <taxon>Brassicales</taxon>
        <taxon>Brassicaceae</taxon>
        <taxon>Thlaspideae</taxon>
        <taxon>Thlaspi</taxon>
    </lineage>
</organism>
<evidence type="ECO:0000256" key="1">
    <source>
        <dbReference type="SAM" id="MobiDB-lite"/>
    </source>
</evidence>
<protein>
    <submittedName>
        <fullName evidence="2">Uncharacterized protein</fullName>
    </submittedName>
</protein>
<feature type="compositionally biased region" description="Basic and acidic residues" evidence="1">
    <location>
        <begin position="9"/>
        <end position="25"/>
    </location>
</feature>
<dbReference type="EMBL" id="OU466858">
    <property type="protein sequence ID" value="CAH2045498.1"/>
    <property type="molecule type" value="Genomic_DNA"/>
</dbReference>
<proteinExistence type="predicted"/>
<evidence type="ECO:0000313" key="2">
    <source>
        <dbReference type="EMBL" id="CAH2045498.1"/>
    </source>
</evidence>
<name>A0AAU9RL63_THLAR</name>
<dbReference type="Proteomes" id="UP000836841">
    <property type="component" value="Chromosome 2"/>
</dbReference>
<feature type="region of interest" description="Disordered" evidence="1">
    <location>
        <begin position="1"/>
        <end position="25"/>
    </location>
</feature>
<feature type="non-terminal residue" evidence="2">
    <location>
        <position position="61"/>
    </location>
</feature>
<sequence length="61" mass="6957">MGKKMLTHKAIEEETKDVERSKGQEDRLDHVRRANTAVLQPSPSWPEPLSFSLVTFSHRGP</sequence>
<accession>A0AAU9RL63</accession>
<reference evidence="2 3" key="1">
    <citation type="submission" date="2022-03" db="EMBL/GenBank/DDBJ databases">
        <authorList>
            <person name="Nunn A."/>
            <person name="Chopra R."/>
            <person name="Nunn A."/>
            <person name="Contreras Garrido A."/>
        </authorList>
    </citation>
    <scope>NUCLEOTIDE SEQUENCE [LARGE SCALE GENOMIC DNA]</scope>
</reference>
<dbReference type="AlphaFoldDB" id="A0AAU9RL63"/>
<gene>
    <name evidence="2" type="ORF">TAV2_LOCUS5252</name>
</gene>
<keyword evidence="3" id="KW-1185">Reference proteome</keyword>
<evidence type="ECO:0000313" key="3">
    <source>
        <dbReference type="Proteomes" id="UP000836841"/>
    </source>
</evidence>